<keyword evidence="6" id="KW-0378">Hydrolase</keyword>
<dbReference type="Gene3D" id="3.40.630.10">
    <property type="entry name" value="Zn peptidases"/>
    <property type="match status" value="3"/>
</dbReference>
<comment type="subcellular location">
    <subcellularLocation>
        <location evidence="1">Cytoplasm</location>
    </subcellularLocation>
</comment>
<reference evidence="13" key="2">
    <citation type="submission" date="2021-03" db="UniProtKB">
        <authorList>
            <consortium name="EnsemblPlants"/>
        </authorList>
    </citation>
    <scope>IDENTIFICATION</scope>
</reference>
<protein>
    <recommendedName>
        <fullName evidence="3">N-acyl-aliphatic-L-amino acid amidohydrolase</fullName>
        <ecNumber evidence="3">3.5.1.14</ecNumber>
    </recommendedName>
    <alternativeName>
        <fullName evidence="8">N-acyl-L-amino-acid amidohydrolase</fullName>
    </alternativeName>
</protein>
<dbReference type="Pfam" id="PF01546">
    <property type="entry name" value="Peptidase_M20"/>
    <property type="match status" value="4"/>
</dbReference>
<feature type="binding site" evidence="10">
    <location>
        <position position="164"/>
    </location>
    <ligand>
        <name>Zn(2+)</name>
        <dbReference type="ChEBI" id="CHEBI:29105"/>
        <label>2</label>
    </ligand>
</feature>
<accession>A0A803LGU5</accession>
<keyword evidence="11" id="KW-0732">Signal</keyword>
<dbReference type="PROSITE" id="PS51257">
    <property type="entry name" value="PROKAR_LIPOPROTEIN"/>
    <property type="match status" value="1"/>
</dbReference>
<evidence type="ECO:0000256" key="4">
    <source>
        <dbReference type="ARBA" id="ARBA00022490"/>
    </source>
</evidence>
<dbReference type="FunFam" id="3.40.630.10:FF:000019">
    <property type="entry name" value="Aminoacylase 1"/>
    <property type="match status" value="1"/>
</dbReference>
<comment type="cofactor">
    <cofactor evidence="10">
        <name>Zn(2+)</name>
        <dbReference type="ChEBI" id="CHEBI:29105"/>
    </cofactor>
    <text evidence="10">Binds 2 Zn(2+) ions per subunit.</text>
</comment>
<evidence type="ECO:0000313" key="13">
    <source>
        <dbReference type="EnsemblPlants" id="AUR62013192-RA:cds"/>
    </source>
</evidence>
<dbReference type="InterPro" id="IPR002933">
    <property type="entry name" value="Peptidase_M20"/>
</dbReference>
<evidence type="ECO:0000256" key="10">
    <source>
        <dbReference type="PIRSR" id="PIRSR610159-2"/>
    </source>
</evidence>
<evidence type="ECO:0000256" key="2">
    <source>
        <dbReference type="ARBA" id="ARBA00006247"/>
    </source>
</evidence>
<evidence type="ECO:0000256" key="11">
    <source>
        <dbReference type="SAM" id="SignalP"/>
    </source>
</evidence>
<feature type="domain" description="Peptidase M20 dimerisation" evidence="12">
    <location>
        <begin position="204"/>
        <end position="314"/>
    </location>
</feature>
<evidence type="ECO:0000256" key="3">
    <source>
        <dbReference type="ARBA" id="ARBA00011913"/>
    </source>
</evidence>
<feature type="binding site" evidence="10">
    <location>
        <position position="401"/>
    </location>
    <ligand>
        <name>Zn(2+)</name>
        <dbReference type="ChEBI" id="CHEBI:29105"/>
        <label>2</label>
    </ligand>
</feature>
<evidence type="ECO:0000256" key="5">
    <source>
        <dbReference type="ARBA" id="ARBA00022723"/>
    </source>
</evidence>
<dbReference type="PANTHER" id="PTHR45892">
    <property type="entry name" value="AMINOACYLASE-1"/>
    <property type="match status" value="1"/>
</dbReference>
<reference evidence="13" key="1">
    <citation type="journal article" date="2017" name="Nature">
        <title>The genome of Chenopodium quinoa.</title>
        <authorList>
            <person name="Jarvis D.E."/>
            <person name="Ho Y.S."/>
            <person name="Lightfoot D.J."/>
            <person name="Schmoeckel S.M."/>
            <person name="Li B."/>
            <person name="Borm T.J.A."/>
            <person name="Ohyanagi H."/>
            <person name="Mineta K."/>
            <person name="Michell C.T."/>
            <person name="Saber N."/>
            <person name="Kharbatia N.M."/>
            <person name="Rupper R.R."/>
            <person name="Sharp A.R."/>
            <person name="Dally N."/>
            <person name="Boughton B.A."/>
            <person name="Woo Y.H."/>
            <person name="Gao G."/>
            <person name="Schijlen E.G.W.M."/>
            <person name="Guo X."/>
            <person name="Momin A.A."/>
            <person name="Negrao S."/>
            <person name="Al-Babili S."/>
            <person name="Gehring C."/>
            <person name="Roessner U."/>
            <person name="Jung C."/>
            <person name="Murphy K."/>
            <person name="Arold S.T."/>
            <person name="Gojobori T."/>
            <person name="van der Linden C.G."/>
            <person name="van Loo E.N."/>
            <person name="Jellen E.N."/>
            <person name="Maughan P.J."/>
            <person name="Tester M."/>
        </authorList>
    </citation>
    <scope>NUCLEOTIDE SEQUENCE [LARGE SCALE GENOMIC DNA]</scope>
    <source>
        <strain evidence="13">cv. PI 614886</strain>
    </source>
</reference>
<dbReference type="EC" id="3.5.1.14" evidence="3"/>
<dbReference type="FunFam" id="3.30.70.360:FF:000009">
    <property type="entry name" value="aminoacylase-1 isoform X1"/>
    <property type="match status" value="3"/>
</dbReference>
<keyword evidence="14" id="KW-1185">Reference proteome</keyword>
<dbReference type="GO" id="GO:0005737">
    <property type="term" value="C:cytoplasm"/>
    <property type="evidence" value="ECO:0007669"/>
    <property type="project" value="UniProtKB-SubCell"/>
</dbReference>
<feature type="binding site" evidence="10">
    <location>
        <position position="129"/>
    </location>
    <ligand>
        <name>Zn(2+)</name>
        <dbReference type="ChEBI" id="CHEBI:29105"/>
        <label>2</label>
    </ligand>
</feature>
<evidence type="ECO:0000256" key="9">
    <source>
        <dbReference type="PIRSR" id="PIRSR610159-1"/>
    </source>
</evidence>
<feature type="chain" id="PRO_5030629842" description="N-acyl-aliphatic-L-amino acid amidohydrolase" evidence="11">
    <location>
        <begin position="23"/>
        <end position="1294"/>
    </location>
</feature>
<keyword evidence="4" id="KW-0963">Cytoplasm</keyword>
<keyword evidence="5 10" id="KW-0479">Metal-binding</keyword>
<feature type="binding site" evidence="10">
    <location>
        <position position="96"/>
    </location>
    <ligand>
        <name>Zn(2+)</name>
        <dbReference type="ChEBI" id="CHEBI:29105"/>
        <label>1</label>
    </ligand>
</feature>
<evidence type="ECO:0000259" key="12">
    <source>
        <dbReference type="Pfam" id="PF07687"/>
    </source>
</evidence>
<feature type="active site" description="Proton acceptor" evidence="9">
    <location>
        <position position="163"/>
    </location>
</feature>
<proteinExistence type="inferred from homology"/>
<dbReference type="InterPro" id="IPR010159">
    <property type="entry name" value="N-acyl_aa_amidohydrolase"/>
</dbReference>
<sequence length="1294" mass="145237">MQTIKTFFNLCFLSLLFFSCKATQNSSIISRFQEYLQINTAYPNPNYYEAVDFILSQAKSLSLESQTIEFVKGKPLVLLKWPGKNPKLSSVLLNSHTDVVPAEPHKWAHHPFSAHIDSDGNIYARGSQDMKCVGTQYLEAIRKLKISGFEPTRTIYLSYVPDEESGGLDGAEKLAESELFEKMNVAFLLDEGMPSPNEKYLAYYAERSLMWLVIKATGAPGHGAKLYDNTAMENLLKSIESIRRFRASQFDMVKAGLKDEGEVISVNMVFLKAGTQTPTGFVMNLQPSEAEAGFDIRVPPTADLKSLEKRIAEEWAPASRNMTFEFIQKDPLLDKFGRPILTVADSSNPWWFLFKEAIQKAGGKLEKPEILLGATDASFFRQRGLPAIGFSAIANTPDRVHDHNEFLNQEEYLKGVDIYVSIIKAYASYAGHAEAKASKYELHPTAPPFYQIMDQKLVFRRTIQRFGQCWQMLWDVMLLVKVETRDPVTPMKIVNCNNFFHLYFLSLLFISCQAAQNPSLSSPIISRFQEYLQINTAHPNPKYYEAADFILSQAESLSLESQTIEFVNNKPVILLKWPGKNSKLPSIMLNSHTDVIPVELQKWTHHPFGAHIDSDGMQYLEAIRKLKDSGFEPTRTIYLSYVPDEEIGGRDGSGKLAESDVFKKMNVAFVLDEGVPSPDEKYQAYYADKSPMWLVIKATGAPGHGAKLYDNTAMENLMKSIESIRRFRASEFDMLKAGLKTTGEVISANLVFLKAGTQSPTGFVMNMQPSEAEAGIDLRVPPIADEAALEKRIAEEWAPASRNITFELKKFSTLDIFEEAVQNAGGKLKKPDIFRGATDARYFRQQGLPAIGFSPIANTPSLAHDHNEFLVFANGNANWHLHGKPYSYPFLNQEEYLKGVDIYASIIKAYASYAGPAEAKAFKYELFQEYLQINTAHPNPKYYEAADFIISQAESLSLVSQTIEFVKNKPLILLKWPGKNPKLPSVLLNSHTDVVPVESQKWTHDPFGAHIDSDGNIYARGMQYLEAIRKLKDSGFEPTRTILHEGGPSADEKYRAYYADRALMWLVIKAAGAPGHGAKLYDNTAMENLLKSIESIRRFRESEFDMVKAGLKTAGELISVNLVFLKAGTQSHTGFVMNMQPSEAEAGIDIRVPPTADQAALERRIAEEWAPASRNMTFEFTEKFSTLDIFGKPAITIADSSNPWWALLQEAVQNAGGKLEKPDIFLGATDACFYRQRRLPAIGFSPIANTPRLAHDHNEFLNQQEYFKGIDIYAAIIKAFASYDEQTESKASQY</sequence>
<dbReference type="Gene3D" id="1.10.150.900">
    <property type="match status" value="3"/>
</dbReference>
<dbReference type="CDD" id="cd05646">
    <property type="entry name" value="M20_AcylaseI_like"/>
    <property type="match status" value="1"/>
</dbReference>
<dbReference type="GO" id="GO:0004046">
    <property type="term" value="F:aminoacylase activity"/>
    <property type="evidence" value="ECO:0007669"/>
    <property type="project" value="UniProtKB-EC"/>
</dbReference>
<dbReference type="EnsemblPlants" id="AUR62013192-RA">
    <property type="protein sequence ID" value="AUR62013192-RA:cds"/>
    <property type="gene ID" value="AUR62013192"/>
</dbReference>
<feature type="binding site" evidence="10">
    <location>
        <position position="191"/>
    </location>
    <ligand>
        <name>Zn(2+)</name>
        <dbReference type="ChEBI" id="CHEBI:29105"/>
        <label>1</label>
    </ligand>
</feature>
<evidence type="ECO:0000256" key="1">
    <source>
        <dbReference type="ARBA" id="ARBA00004496"/>
    </source>
</evidence>
<dbReference type="GO" id="GO:0006520">
    <property type="term" value="P:amino acid metabolic process"/>
    <property type="evidence" value="ECO:0007669"/>
    <property type="project" value="InterPro"/>
</dbReference>
<comment type="similarity">
    <text evidence="2">Belongs to the peptidase M20A family.</text>
</comment>
<name>A0A803LGU5_CHEQI</name>
<dbReference type="GO" id="GO:0046872">
    <property type="term" value="F:metal ion binding"/>
    <property type="evidence" value="ECO:0007669"/>
    <property type="project" value="UniProtKB-KW"/>
</dbReference>
<evidence type="ECO:0000256" key="8">
    <source>
        <dbReference type="ARBA" id="ARBA00029656"/>
    </source>
</evidence>
<evidence type="ECO:0000256" key="7">
    <source>
        <dbReference type="ARBA" id="ARBA00022833"/>
    </source>
</evidence>
<keyword evidence="7 10" id="KW-0862">Zinc</keyword>
<dbReference type="InterPro" id="IPR052083">
    <property type="entry name" value="Aminoacylase-1_M20A"/>
</dbReference>
<dbReference type="NCBIfam" id="TIGR01880">
    <property type="entry name" value="Ac-peptdase-euk"/>
    <property type="match status" value="2"/>
</dbReference>
<dbReference type="PANTHER" id="PTHR45892:SF1">
    <property type="entry name" value="AMINOACYLASE-1"/>
    <property type="match status" value="1"/>
</dbReference>
<dbReference type="InterPro" id="IPR001261">
    <property type="entry name" value="ArgE/DapE_CS"/>
</dbReference>
<dbReference type="OMA" id="KWTGKNQ"/>
<dbReference type="Gramene" id="AUR62013192-RA">
    <property type="protein sequence ID" value="AUR62013192-RA:cds"/>
    <property type="gene ID" value="AUR62013192"/>
</dbReference>
<dbReference type="Gene3D" id="3.30.70.360">
    <property type="match status" value="3"/>
</dbReference>
<organism evidence="13 14">
    <name type="scientific">Chenopodium quinoa</name>
    <name type="common">Quinoa</name>
    <dbReference type="NCBI Taxonomy" id="63459"/>
    <lineage>
        <taxon>Eukaryota</taxon>
        <taxon>Viridiplantae</taxon>
        <taxon>Streptophyta</taxon>
        <taxon>Embryophyta</taxon>
        <taxon>Tracheophyta</taxon>
        <taxon>Spermatophyta</taxon>
        <taxon>Magnoliopsida</taxon>
        <taxon>eudicotyledons</taxon>
        <taxon>Gunneridae</taxon>
        <taxon>Pentapetalae</taxon>
        <taxon>Caryophyllales</taxon>
        <taxon>Chenopodiaceae</taxon>
        <taxon>Chenopodioideae</taxon>
        <taxon>Atripliceae</taxon>
        <taxon>Chenopodium</taxon>
    </lineage>
</organism>
<dbReference type="PROSITE" id="PS00758">
    <property type="entry name" value="ARGE_DAPE_CPG2_1"/>
    <property type="match status" value="2"/>
</dbReference>
<feature type="binding site" evidence="10">
    <location>
        <position position="129"/>
    </location>
    <ligand>
        <name>Zn(2+)</name>
        <dbReference type="ChEBI" id="CHEBI:29105"/>
        <label>1</label>
    </ligand>
</feature>
<dbReference type="Proteomes" id="UP000596660">
    <property type="component" value="Unplaced"/>
</dbReference>
<evidence type="ECO:0000256" key="6">
    <source>
        <dbReference type="ARBA" id="ARBA00022801"/>
    </source>
</evidence>
<dbReference type="SUPFAM" id="SSF53187">
    <property type="entry name" value="Zn-dependent exopeptidases"/>
    <property type="match status" value="3"/>
</dbReference>
<dbReference type="Pfam" id="PF07687">
    <property type="entry name" value="M20_dimer"/>
    <property type="match status" value="1"/>
</dbReference>
<evidence type="ECO:0000313" key="14">
    <source>
        <dbReference type="Proteomes" id="UP000596660"/>
    </source>
</evidence>
<feature type="active site" evidence="9">
    <location>
        <position position="98"/>
    </location>
</feature>
<feature type="signal peptide" evidence="11">
    <location>
        <begin position="1"/>
        <end position="22"/>
    </location>
</feature>
<dbReference type="InterPro" id="IPR011650">
    <property type="entry name" value="Peptidase_M20_dimer"/>
</dbReference>